<gene>
    <name evidence="3" type="ORF">F8388_005728</name>
</gene>
<dbReference type="Proteomes" id="UP000525078">
    <property type="component" value="Unassembled WGS sequence"/>
</dbReference>
<dbReference type="PANTHER" id="PTHR37702">
    <property type="entry name" value="PROLINE-RICH FAMILY PROTEIN"/>
    <property type="match status" value="1"/>
</dbReference>
<feature type="compositionally biased region" description="Pro residues" evidence="1">
    <location>
        <begin position="73"/>
        <end position="82"/>
    </location>
</feature>
<evidence type="ECO:0000256" key="2">
    <source>
        <dbReference type="SAM" id="SignalP"/>
    </source>
</evidence>
<keyword evidence="2" id="KW-0732">Signal</keyword>
<evidence type="ECO:0000313" key="4">
    <source>
        <dbReference type="Proteomes" id="UP000525078"/>
    </source>
</evidence>
<accession>A0A7J6EPT0</accession>
<evidence type="ECO:0000256" key="1">
    <source>
        <dbReference type="SAM" id="MobiDB-lite"/>
    </source>
</evidence>
<protein>
    <submittedName>
        <fullName evidence="3">Uncharacterized protein</fullName>
    </submittedName>
</protein>
<name>A0A7J6EPT0_CANSA</name>
<comment type="caution">
    <text evidence="3">The sequence shown here is derived from an EMBL/GenBank/DDBJ whole genome shotgun (WGS) entry which is preliminary data.</text>
</comment>
<evidence type="ECO:0000313" key="3">
    <source>
        <dbReference type="EMBL" id="KAF4360316.1"/>
    </source>
</evidence>
<organism evidence="3 4">
    <name type="scientific">Cannabis sativa</name>
    <name type="common">Hemp</name>
    <name type="synonym">Marijuana</name>
    <dbReference type="NCBI Taxonomy" id="3483"/>
    <lineage>
        <taxon>Eukaryota</taxon>
        <taxon>Viridiplantae</taxon>
        <taxon>Streptophyta</taxon>
        <taxon>Embryophyta</taxon>
        <taxon>Tracheophyta</taxon>
        <taxon>Spermatophyta</taxon>
        <taxon>Magnoliopsida</taxon>
        <taxon>eudicotyledons</taxon>
        <taxon>Gunneridae</taxon>
        <taxon>Pentapetalae</taxon>
        <taxon>rosids</taxon>
        <taxon>fabids</taxon>
        <taxon>Rosales</taxon>
        <taxon>Cannabaceae</taxon>
        <taxon>Cannabis</taxon>
    </lineage>
</organism>
<feature type="region of interest" description="Disordered" evidence="1">
    <location>
        <begin position="43"/>
        <end position="97"/>
    </location>
</feature>
<feature type="chain" id="PRO_5029908357" evidence="2">
    <location>
        <begin position="27"/>
        <end position="153"/>
    </location>
</feature>
<dbReference type="EMBL" id="JAATIP010000205">
    <property type="protein sequence ID" value="KAF4360316.1"/>
    <property type="molecule type" value="Genomic_DNA"/>
</dbReference>
<feature type="signal peptide" evidence="2">
    <location>
        <begin position="1"/>
        <end position="26"/>
    </location>
</feature>
<feature type="compositionally biased region" description="Pro residues" evidence="1">
    <location>
        <begin position="50"/>
        <end position="65"/>
    </location>
</feature>
<sequence>MATLNQVVSTLFVATIVVNFPIATFSDEPCQYPCYPPPIGTVTPATPSTQLPPPSAQTGSYPPPVTGGGVLPTPYPYNPPPNYGGSDGGSFGAQPPPDPILPYFPFYYKQPLHRSPDGDLSSAPYSSKCHYNSTYAVIDYDREGNTLLLLNIQ</sequence>
<dbReference type="AlphaFoldDB" id="A0A7J6EPT0"/>
<reference evidence="3 4" key="1">
    <citation type="journal article" date="2020" name="bioRxiv">
        <title>Sequence and annotation of 42 cannabis genomes reveals extensive copy number variation in cannabinoid synthesis and pathogen resistance genes.</title>
        <authorList>
            <person name="Mckernan K.J."/>
            <person name="Helbert Y."/>
            <person name="Kane L.T."/>
            <person name="Ebling H."/>
            <person name="Zhang L."/>
            <person name="Liu B."/>
            <person name="Eaton Z."/>
            <person name="Mclaughlin S."/>
            <person name="Kingan S."/>
            <person name="Baybayan P."/>
            <person name="Concepcion G."/>
            <person name="Jordan M."/>
            <person name="Riva A."/>
            <person name="Barbazuk W."/>
            <person name="Harkins T."/>
        </authorList>
    </citation>
    <scope>NUCLEOTIDE SEQUENCE [LARGE SCALE GENOMIC DNA]</scope>
    <source>
        <strain evidence="4">cv. Jamaican Lion 4</strain>
        <tissue evidence="3">Leaf</tissue>
    </source>
</reference>
<proteinExistence type="predicted"/>
<dbReference type="PANTHER" id="PTHR37702:SF1">
    <property type="entry name" value="HYDROXYPROLINE-RICH GLYCOPROTEIN FAMILY PROTEIN"/>
    <property type="match status" value="1"/>
</dbReference>